<protein>
    <recommendedName>
        <fullName evidence="1">Cupin type-1 domain-containing protein</fullName>
    </recommendedName>
</protein>
<name>A0A165DG64_EXIGL</name>
<dbReference type="PANTHER" id="PTHR36448">
    <property type="entry name" value="BLR7373 PROTEIN"/>
    <property type="match status" value="1"/>
</dbReference>
<dbReference type="SUPFAM" id="SSF51182">
    <property type="entry name" value="RmlC-like cupins"/>
    <property type="match status" value="1"/>
</dbReference>
<dbReference type="Gene3D" id="2.60.120.10">
    <property type="entry name" value="Jelly Rolls"/>
    <property type="match status" value="1"/>
</dbReference>
<dbReference type="OrthoDB" id="2446447at2759"/>
<proteinExistence type="predicted"/>
<keyword evidence="3" id="KW-1185">Reference proteome</keyword>
<sequence length="185" mass="20127">MADSLKLTPASALHISRHMIAAHGLIPNTSIQSRPLLIYHSAFEPSSVTPAALEEHLHAVGAVVPQWRYTMYPTSHFHSTTHEVLAVSWGAARLCFGGDDNPAKVEPTVRKGDVIVVPAGVAHRLIKDLNEGGESFEMVGSYPPGCNWDMCYGNAGEQDVAERIAKIPWFERDPVYGDSGPVLED</sequence>
<evidence type="ECO:0000259" key="1">
    <source>
        <dbReference type="Pfam" id="PF00190"/>
    </source>
</evidence>
<dbReference type="PANTHER" id="PTHR36448:SF3">
    <property type="entry name" value="CUPIN TYPE-2 DOMAIN-CONTAINING PROTEIN"/>
    <property type="match status" value="1"/>
</dbReference>
<dbReference type="InterPro" id="IPR011051">
    <property type="entry name" value="RmlC_Cupin_sf"/>
</dbReference>
<dbReference type="Pfam" id="PF00190">
    <property type="entry name" value="Cupin_1"/>
    <property type="match status" value="1"/>
</dbReference>
<reference evidence="2 3" key="1">
    <citation type="journal article" date="2016" name="Mol. Biol. Evol.">
        <title>Comparative Genomics of Early-Diverging Mushroom-Forming Fungi Provides Insights into the Origins of Lignocellulose Decay Capabilities.</title>
        <authorList>
            <person name="Nagy L.G."/>
            <person name="Riley R."/>
            <person name="Tritt A."/>
            <person name="Adam C."/>
            <person name="Daum C."/>
            <person name="Floudas D."/>
            <person name="Sun H."/>
            <person name="Yadav J.S."/>
            <person name="Pangilinan J."/>
            <person name="Larsson K.H."/>
            <person name="Matsuura K."/>
            <person name="Barry K."/>
            <person name="Labutti K."/>
            <person name="Kuo R."/>
            <person name="Ohm R.A."/>
            <person name="Bhattacharya S.S."/>
            <person name="Shirouzu T."/>
            <person name="Yoshinaga Y."/>
            <person name="Martin F.M."/>
            <person name="Grigoriev I.V."/>
            <person name="Hibbett D.S."/>
        </authorList>
    </citation>
    <scope>NUCLEOTIDE SEQUENCE [LARGE SCALE GENOMIC DNA]</scope>
    <source>
        <strain evidence="2 3">HHB12029</strain>
    </source>
</reference>
<evidence type="ECO:0000313" key="3">
    <source>
        <dbReference type="Proteomes" id="UP000077266"/>
    </source>
</evidence>
<dbReference type="InterPro" id="IPR006045">
    <property type="entry name" value="Cupin_1"/>
</dbReference>
<dbReference type="EMBL" id="KV426223">
    <property type="protein sequence ID" value="KZV84470.1"/>
    <property type="molecule type" value="Genomic_DNA"/>
</dbReference>
<evidence type="ECO:0000313" key="2">
    <source>
        <dbReference type="EMBL" id="KZV84470.1"/>
    </source>
</evidence>
<dbReference type="STRING" id="1314781.A0A165DG64"/>
<feature type="domain" description="Cupin type-1" evidence="1">
    <location>
        <begin position="76"/>
        <end position="123"/>
    </location>
</feature>
<dbReference type="PIRSF" id="PIRSF019307">
    <property type="entry name" value="UCP019307"/>
    <property type="match status" value="1"/>
</dbReference>
<dbReference type="Proteomes" id="UP000077266">
    <property type="component" value="Unassembled WGS sequence"/>
</dbReference>
<dbReference type="CDD" id="cd02219">
    <property type="entry name" value="cupin_YjlB-like"/>
    <property type="match status" value="1"/>
</dbReference>
<dbReference type="InterPro" id="IPR047121">
    <property type="entry name" value="YjiB-like"/>
</dbReference>
<dbReference type="InterPro" id="IPR014710">
    <property type="entry name" value="RmlC-like_jellyroll"/>
</dbReference>
<gene>
    <name evidence="2" type="ORF">EXIGLDRAFT_682732</name>
</gene>
<dbReference type="AlphaFoldDB" id="A0A165DG64"/>
<dbReference type="InterPro" id="IPR014500">
    <property type="entry name" value="UCP019307_cupin"/>
</dbReference>
<organism evidence="2 3">
    <name type="scientific">Exidia glandulosa HHB12029</name>
    <dbReference type="NCBI Taxonomy" id="1314781"/>
    <lineage>
        <taxon>Eukaryota</taxon>
        <taxon>Fungi</taxon>
        <taxon>Dikarya</taxon>
        <taxon>Basidiomycota</taxon>
        <taxon>Agaricomycotina</taxon>
        <taxon>Agaricomycetes</taxon>
        <taxon>Auriculariales</taxon>
        <taxon>Exidiaceae</taxon>
        <taxon>Exidia</taxon>
    </lineage>
</organism>
<accession>A0A165DG64</accession>
<dbReference type="InParanoid" id="A0A165DG64"/>